<evidence type="ECO:0000256" key="3">
    <source>
        <dbReference type="SAM" id="MobiDB-lite"/>
    </source>
</evidence>
<keyword evidence="6" id="KW-1185">Reference proteome</keyword>
<evidence type="ECO:0000259" key="4">
    <source>
        <dbReference type="Pfam" id="PF03372"/>
    </source>
</evidence>
<proteinExistence type="inferred from homology"/>
<dbReference type="EMBL" id="JAYKXP010000004">
    <property type="protein sequence ID" value="KAK7058886.1"/>
    <property type="molecule type" value="Genomic_DNA"/>
</dbReference>
<dbReference type="GO" id="GO:0006139">
    <property type="term" value="P:nucleobase-containing compound metabolic process"/>
    <property type="evidence" value="ECO:0007669"/>
    <property type="project" value="UniProtKB-ARBA"/>
</dbReference>
<gene>
    <name evidence="5" type="primary">NGL2</name>
    <name evidence="5" type="ORF">VNI00_001510</name>
</gene>
<dbReference type="InterPro" id="IPR036691">
    <property type="entry name" value="Endo/exonu/phosph_ase_sf"/>
</dbReference>
<dbReference type="Gene3D" id="3.60.10.10">
    <property type="entry name" value="Endonuclease/exonuclease/phosphatase"/>
    <property type="match status" value="1"/>
</dbReference>
<reference evidence="5 6" key="1">
    <citation type="submission" date="2024-01" db="EMBL/GenBank/DDBJ databases">
        <title>A draft genome for a cacao thread blight-causing isolate of Paramarasmius palmivorus.</title>
        <authorList>
            <person name="Baruah I.K."/>
            <person name="Bukari Y."/>
            <person name="Amoako-Attah I."/>
            <person name="Meinhardt L.W."/>
            <person name="Bailey B.A."/>
            <person name="Cohen S.P."/>
        </authorList>
    </citation>
    <scope>NUCLEOTIDE SEQUENCE [LARGE SCALE GENOMIC DNA]</scope>
    <source>
        <strain evidence="5 6">GH-12</strain>
    </source>
</reference>
<keyword evidence="2" id="KW-0378">Hydrolase</keyword>
<name>A0AAW0E417_9AGAR</name>
<evidence type="ECO:0000313" key="6">
    <source>
        <dbReference type="Proteomes" id="UP001383192"/>
    </source>
</evidence>
<evidence type="ECO:0000256" key="2">
    <source>
        <dbReference type="ARBA" id="ARBA00022801"/>
    </source>
</evidence>
<evidence type="ECO:0000256" key="1">
    <source>
        <dbReference type="ARBA" id="ARBA00010774"/>
    </source>
</evidence>
<protein>
    <submittedName>
        <fullName evidence="5">RNA exonuclease ngl2</fullName>
    </submittedName>
</protein>
<organism evidence="5 6">
    <name type="scientific">Paramarasmius palmivorus</name>
    <dbReference type="NCBI Taxonomy" id="297713"/>
    <lineage>
        <taxon>Eukaryota</taxon>
        <taxon>Fungi</taxon>
        <taxon>Dikarya</taxon>
        <taxon>Basidiomycota</taxon>
        <taxon>Agaricomycotina</taxon>
        <taxon>Agaricomycetes</taxon>
        <taxon>Agaricomycetidae</taxon>
        <taxon>Agaricales</taxon>
        <taxon>Marasmiineae</taxon>
        <taxon>Marasmiaceae</taxon>
        <taxon>Paramarasmius</taxon>
    </lineage>
</organism>
<feature type="domain" description="Endonuclease/exonuclease/phosphatase" evidence="4">
    <location>
        <begin position="104"/>
        <end position="441"/>
    </location>
</feature>
<dbReference type="PANTHER" id="PTHR12121:SF45">
    <property type="entry name" value="NOCTURNIN"/>
    <property type="match status" value="1"/>
</dbReference>
<comment type="similarity">
    <text evidence="1">Belongs to the CCR4/nocturin family.</text>
</comment>
<keyword evidence="5" id="KW-0540">Nuclease</keyword>
<feature type="compositionally biased region" description="Polar residues" evidence="3">
    <location>
        <begin position="33"/>
        <end position="42"/>
    </location>
</feature>
<dbReference type="InterPro" id="IPR050410">
    <property type="entry name" value="CCR4/nocturin_mRNA_transcr"/>
</dbReference>
<dbReference type="Pfam" id="PF03372">
    <property type="entry name" value="Exo_endo_phos"/>
    <property type="match status" value="1"/>
</dbReference>
<evidence type="ECO:0000313" key="5">
    <source>
        <dbReference type="EMBL" id="KAK7058886.1"/>
    </source>
</evidence>
<feature type="region of interest" description="Disordered" evidence="3">
    <location>
        <begin position="1"/>
        <end position="42"/>
    </location>
</feature>
<dbReference type="AlphaFoldDB" id="A0AAW0E417"/>
<accession>A0AAW0E417</accession>
<dbReference type="PANTHER" id="PTHR12121">
    <property type="entry name" value="CARBON CATABOLITE REPRESSOR PROTEIN 4"/>
    <property type="match status" value="1"/>
</dbReference>
<keyword evidence="5" id="KW-0269">Exonuclease</keyword>
<dbReference type="SUPFAM" id="SSF56219">
    <property type="entry name" value="DNase I-like"/>
    <property type="match status" value="1"/>
</dbReference>
<dbReference type="Proteomes" id="UP001383192">
    <property type="component" value="Unassembled WGS sequence"/>
</dbReference>
<dbReference type="GO" id="GO:0000175">
    <property type="term" value="F:3'-5'-RNA exonuclease activity"/>
    <property type="evidence" value="ECO:0007669"/>
    <property type="project" value="TreeGrafter"/>
</dbReference>
<dbReference type="InterPro" id="IPR005135">
    <property type="entry name" value="Endo/exonuclease/phosphatase"/>
</dbReference>
<comment type="caution">
    <text evidence="5">The sequence shown here is derived from an EMBL/GenBank/DDBJ whole genome shotgun (WGS) entry which is preliminary data.</text>
</comment>
<sequence>MSLKRPPLTAEQIALSEERKKKKAQQAQAAQQLGQSSLDPSLNPNGKILQRQWYQIQDTAEGENQTFEGGGVDTDTKLLAQCLVRRELFPTSDCLKAHQREHMIYNEVLTQKPDILCLQEVDRLEKLLPVIEQAGYAHVYASGPGKKHGCLIGFKNDSYEVVGQRLVQYDEQEVHSEGERNFRLGSSFRTKNIGHIVALKNLRAENGLIVATTHLFWHPRYTYERARQAGILKREVAKFRDENHSDWPCVIAGDFNFTPDDPAYSLAVGDSLLPAQEDLLQKSYVVHATIDPAVVKMSSKPEKEDDNEESADPDVTIVNARSSIPTDGLLSAQELQTLFSQSGPPLRSVYDVGLRLYRQMNTNSTEQLTTFGDRVTLPSARLGSNEPQWTSYTYYWKNSIDYLFVMDPPNLESSVLGVLSTPQTSELDPGIPRKGVCGSDHISLTATITFRLTPPNSLHKD</sequence>